<sequence length="181" mass="19327">MIGVLGLGSLGLGSLGLGLAVLVARGSEPGGIEEAWMLLFGAPDLGPVDFPTLTRTRLPVDGLACPPGHCERARADLTVPVLPVPGDRLRAIVAEVAAETPRTDLVFRARWTEEDRYLTRSSILHRPATINVAIIGAGEGRSTLALYSRSQIALADFGSNRARLAAWLERIGERARREGAR</sequence>
<proteinExistence type="predicted"/>
<protein>
    <submittedName>
        <fullName evidence="1">DUF1499 domain-containing protein</fullName>
    </submittedName>
</protein>
<organism evidence="1 2">
    <name type="scientific">Methylobacterium planeticum</name>
    <dbReference type="NCBI Taxonomy" id="2615211"/>
    <lineage>
        <taxon>Bacteria</taxon>
        <taxon>Pseudomonadati</taxon>
        <taxon>Pseudomonadota</taxon>
        <taxon>Alphaproteobacteria</taxon>
        <taxon>Hyphomicrobiales</taxon>
        <taxon>Methylobacteriaceae</taxon>
        <taxon>Methylobacterium</taxon>
    </lineage>
</organism>
<dbReference type="Proteomes" id="UP000441523">
    <property type="component" value="Unassembled WGS sequence"/>
</dbReference>
<dbReference type="EMBL" id="VZZJ01000065">
    <property type="protein sequence ID" value="KAB1067664.1"/>
    <property type="molecule type" value="Genomic_DNA"/>
</dbReference>
<dbReference type="AlphaFoldDB" id="A0A6N6MBS5"/>
<accession>A0A6N6MBS5</accession>
<comment type="caution">
    <text evidence="1">The sequence shown here is derived from an EMBL/GenBank/DDBJ whole genome shotgun (WGS) entry which is preliminary data.</text>
</comment>
<reference evidence="1 2" key="1">
    <citation type="submission" date="2019-09" db="EMBL/GenBank/DDBJ databases">
        <title>YIM 132548 draft genome.</title>
        <authorList>
            <person name="Jiang L."/>
        </authorList>
    </citation>
    <scope>NUCLEOTIDE SEQUENCE [LARGE SCALE GENOMIC DNA]</scope>
    <source>
        <strain evidence="1 2">YIM 132548</strain>
    </source>
</reference>
<gene>
    <name evidence="1" type="ORF">F6X51_27495</name>
</gene>
<evidence type="ECO:0000313" key="2">
    <source>
        <dbReference type="Proteomes" id="UP000441523"/>
    </source>
</evidence>
<name>A0A6N6MBS5_9HYPH</name>
<keyword evidence="2" id="KW-1185">Reference proteome</keyword>
<evidence type="ECO:0000313" key="1">
    <source>
        <dbReference type="EMBL" id="KAB1067664.1"/>
    </source>
</evidence>